<comment type="caution">
    <text evidence="2">The sequence shown here is derived from an EMBL/GenBank/DDBJ whole genome shotgun (WGS) entry which is preliminary data.</text>
</comment>
<evidence type="ECO:0008006" key="4">
    <source>
        <dbReference type="Google" id="ProtNLM"/>
    </source>
</evidence>
<dbReference type="EMBL" id="JBHTNF010000003">
    <property type="protein sequence ID" value="MFD1327987.1"/>
    <property type="molecule type" value="Genomic_DNA"/>
</dbReference>
<evidence type="ECO:0000313" key="3">
    <source>
        <dbReference type="Proteomes" id="UP001597173"/>
    </source>
</evidence>
<keyword evidence="3" id="KW-1185">Reference proteome</keyword>
<organism evidence="2 3">
    <name type="scientific">Mycoplana ramosa</name>
    <name type="common">Mycoplana bullata</name>
    <dbReference type="NCBI Taxonomy" id="40837"/>
    <lineage>
        <taxon>Bacteria</taxon>
        <taxon>Pseudomonadati</taxon>
        <taxon>Pseudomonadota</taxon>
        <taxon>Alphaproteobacteria</taxon>
        <taxon>Hyphomicrobiales</taxon>
        <taxon>Rhizobiaceae</taxon>
        <taxon>Mycoplana</taxon>
    </lineage>
</organism>
<name>A0ABW3YVN0_MYCRA</name>
<protein>
    <recommendedName>
        <fullName evidence="4">DUF3426 domain-containing protein</fullName>
    </recommendedName>
</protein>
<gene>
    <name evidence="2" type="ORF">ACFQ33_08775</name>
</gene>
<proteinExistence type="predicted"/>
<keyword evidence="1" id="KW-1133">Transmembrane helix</keyword>
<keyword evidence="1" id="KW-0812">Transmembrane</keyword>
<evidence type="ECO:0000313" key="2">
    <source>
        <dbReference type="EMBL" id="MFD1327987.1"/>
    </source>
</evidence>
<reference evidence="3" key="1">
    <citation type="journal article" date="2019" name="Int. J. Syst. Evol. Microbiol.">
        <title>The Global Catalogue of Microorganisms (GCM) 10K type strain sequencing project: providing services to taxonomists for standard genome sequencing and annotation.</title>
        <authorList>
            <consortium name="The Broad Institute Genomics Platform"/>
            <consortium name="The Broad Institute Genome Sequencing Center for Infectious Disease"/>
            <person name="Wu L."/>
            <person name="Ma J."/>
        </authorList>
    </citation>
    <scope>NUCLEOTIDE SEQUENCE [LARGE SCALE GENOMIC DNA]</scope>
    <source>
        <strain evidence="3">CCUG 55609</strain>
    </source>
</reference>
<feature type="transmembrane region" description="Helical" evidence="1">
    <location>
        <begin position="101"/>
        <end position="126"/>
    </location>
</feature>
<dbReference type="Proteomes" id="UP001597173">
    <property type="component" value="Unassembled WGS sequence"/>
</dbReference>
<evidence type="ECO:0000256" key="1">
    <source>
        <dbReference type="SAM" id="Phobius"/>
    </source>
</evidence>
<sequence>MSAFGARRERSASIDLLPPEPGIRKRVAPENRHAPAVDAHFIVLPAEAPSARRPVYNDNQRLTRSPYTAITAQAVRLAFLGLAWAVRLAERLLQLLPQRAFGAVVAGCVVAMFFLAGGLSALATVFTGAGPVGGFEIAGVSSSLDDRDGMKVLSVYGTVENRSRDTRTVPAIVVDVIAGGKSVARHRIEPGAASLPPGATDAFLLKLPHGGANLPKIAVSLEPAGAPLH</sequence>
<keyword evidence="1" id="KW-0472">Membrane</keyword>
<accession>A0ABW3YVN0</accession>
<dbReference type="RefSeq" id="WP_374836890.1">
    <property type="nucleotide sequence ID" value="NZ_JBHEEW010000003.1"/>
</dbReference>